<protein>
    <submittedName>
        <fullName evidence="10">ABC transporter ATP-binding protein</fullName>
    </submittedName>
</protein>
<dbReference type="Pfam" id="PF00005">
    <property type="entry name" value="ABC_tran"/>
    <property type="match status" value="1"/>
</dbReference>
<dbReference type="SUPFAM" id="SSF90123">
    <property type="entry name" value="ABC transporter transmembrane region"/>
    <property type="match status" value="1"/>
</dbReference>
<name>A0A9D1FYD1_9FIRM</name>
<dbReference type="InterPro" id="IPR039421">
    <property type="entry name" value="Type_1_exporter"/>
</dbReference>
<evidence type="ECO:0000256" key="7">
    <source>
        <dbReference type="SAM" id="Phobius"/>
    </source>
</evidence>
<dbReference type="Proteomes" id="UP000824140">
    <property type="component" value="Unassembled WGS sequence"/>
</dbReference>
<sequence>VLLYLLLTIIHKILAFISPPAVQWLIDAVIAGDGNGFLRMLVVNVLITLAFIVMLYLRNLHGDITENRVVAFAEKRVFGDMLRMPYKELRKKPLGHYLHLIDRDVEQITGLAFYDIIVFATNILMTIAMIVYLLHCDWVLTLVVLLVLPAFVIFSKLQLPKLKKCQEDVIAQQENLNDKIDECFNGNESIRASNAETYFMKRFDSAIGQWFAAKKAYVRADSRYDILSVTGLMNLANIAIYCLGGWRALQGVMTIGTITTFSLYFSTLWNSVEGFMAFFKECRVKQVSLSRLDDMHSMCPEETAANQGASLPPFEKLSCGHIGFSYGEKRVFTDFSLEVRKGERVLITGENGSGKSTIARLLVGLLAPDQGAVFYNGQNIAAVDGAALREKVLLVPSEPFIVEGTAEENLWGRPGEKALRRFGGEKRIEKNGGNLSGGQKKQLQLCRSLAASAEVLIFDEPFNFIDREAKEEFWNEILQTFSGRTLIVISHDPFPGKDCDRQIAMDRQNAQERG</sequence>
<feature type="transmembrane region" description="Helical" evidence="7">
    <location>
        <begin position="224"/>
        <end position="246"/>
    </location>
</feature>
<feature type="transmembrane region" description="Helical" evidence="7">
    <location>
        <begin position="111"/>
        <end position="132"/>
    </location>
</feature>
<dbReference type="InterPro" id="IPR027417">
    <property type="entry name" value="P-loop_NTPase"/>
</dbReference>
<feature type="domain" description="ABC transporter" evidence="8">
    <location>
        <begin position="317"/>
        <end position="514"/>
    </location>
</feature>
<keyword evidence="4 10" id="KW-0067">ATP-binding</keyword>
<evidence type="ECO:0000256" key="3">
    <source>
        <dbReference type="ARBA" id="ARBA00022741"/>
    </source>
</evidence>
<dbReference type="PANTHER" id="PTHR24221:SF654">
    <property type="entry name" value="ATP-BINDING CASSETTE SUB-FAMILY B MEMBER 6"/>
    <property type="match status" value="1"/>
</dbReference>
<keyword evidence="2 7" id="KW-0812">Transmembrane</keyword>
<dbReference type="GO" id="GO:0005524">
    <property type="term" value="F:ATP binding"/>
    <property type="evidence" value="ECO:0007669"/>
    <property type="project" value="UniProtKB-KW"/>
</dbReference>
<proteinExistence type="predicted"/>
<dbReference type="PROSITE" id="PS50893">
    <property type="entry name" value="ABC_TRANSPORTER_2"/>
    <property type="match status" value="1"/>
</dbReference>
<dbReference type="InterPro" id="IPR003439">
    <property type="entry name" value="ABC_transporter-like_ATP-bd"/>
</dbReference>
<accession>A0A9D1FYD1</accession>
<dbReference type="AlphaFoldDB" id="A0A9D1FYD1"/>
<dbReference type="GO" id="GO:0005886">
    <property type="term" value="C:plasma membrane"/>
    <property type="evidence" value="ECO:0007669"/>
    <property type="project" value="UniProtKB-SubCell"/>
</dbReference>
<dbReference type="PROSITE" id="PS50929">
    <property type="entry name" value="ABC_TM1F"/>
    <property type="match status" value="1"/>
</dbReference>
<dbReference type="CDD" id="cd07346">
    <property type="entry name" value="ABC_6TM_exporters"/>
    <property type="match status" value="1"/>
</dbReference>
<dbReference type="Gene3D" id="3.40.50.300">
    <property type="entry name" value="P-loop containing nucleotide triphosphate hydrolases"/>
    <property type="match status" value="1"/>
</dbReference>
<dbReference type="Gene3D" id="1.20.1560.10">
    <property type="entry name" value="ABC transporter type 1, transmembrane domain"/>
    <property type="match status" value="1"/>
</dbReference>
<dbReference type="EMBL" id="DVJN01000032">
    <property type="protein sequence ID" value="HIS91699.1"/>
    <property type="molecule type" value="Genomic_DNA"/>
</dbReference>
<dbReference type="GO" id="GO:0140359">
    <property type="term" value="F:ABC-type transporter activity"/>
    <property type="evidence" value="ECO:0007669"/>
    <property type="project" value="InterPro"/>
</dbReference>
<dbReference type="SMART" id="SM00382">
    <property type="entry name" value="AAA"/>
    <property type="match status" value="1"/>
</dbReference>
<feature type="transmembrane region" description="Helical" evidence="7">
    <location>
        <begin position="138"/>
        <end position="154"/>
    </location>
</feature>
<evidence type="ECO:0000259" key="9">
    <source>
        <dbReference type="PROSITE" id="PS50929"/>
    </source>
</evidence>
<feature type="domain" description="ABC transmembrane type-1" evidence="9">
    <location>
        <begin position="2"/>
        <end position="279"/>
    </location>
</feature>
<evidence type="ECO:0000256" key="1">
    <source>
        <dbReference type="ARBA" id="ARBA00004651"/>
    </source>
</evidence>
<dbReference type="PANTHER" id="PTHR24221">
    <property type="entry name" value="ATP-BINDING CASSETTE SUB-FAMILY B"/>
    <property type="match status" value="1"/>
</dbReference>
<evidence type="ECO:0000256" key="5">
    <source>
        <dbReference type="ARBA" id="ARBA00022989"/>
    </source>
</evidence>
<comment type="caution">
    <text evidence="10">The sequence shown here is derived from an EMBL/GenBank/DDBJ whole genome shotgun (WGS) entry which is preliminary data.</text>
</comment>
<evidence type="ECO:0000256" key="2">
    <source>
        <dbReference type="ARBA" id="ARBA00022692"/>
    </source>
</evidence>
<dbReference type="GO" id="GO:0016887">
    <property type="term" value="F:ATP hydrolysis activity"/>
    <property type="evidence" value="ECO:0007669"/>
    <property type="project" value="InterPro"/>
</dbReference>
<reference evidence="10" key="2">
    <citation type="journal article" date="2021" name="PeerJ">
        <title>Extensive microbial diversity within the chicken gut microbiome revealed by metagenomics and culture.</title>
        <authorList>
            <person name="Gilroy R."/>
            <person name="Ravi A."/>
            <person name="Getino M."/>
            <person name="Pursley I."/>
            <person name="Horton D.L."/>
            <person name="Alikhan N.F."/>
            <person name="Baker D."/>
            <person name="Gharbi K."/>
            <person name="Hall N."/>
            <person name="Watson M."/>
            <person name="Adriaenssens E.M."/>
            <person name="Foster-Nyarko E."/>
            <person name="Jarju S."/>
            <person name="Secka A."/>
            <person name="Antonio M."/>
            <person name="Oren A."/>
            <person name="Chaudhuri R.R."/>
            <person name="La Ragione R."/>
            <person name="Hildebrand F."/>
            <person name="Pallen M.J."/>
        </authorList>
    </citation>
    <scope>NUCLEOTIDE SEQUENCE</scope>
    <source>
        <strain evidence="10">13766</strain>
    </source>
</reference>
<dbReference type="Pfam" id="PF00664">
    <property type="entry name" value="ABC_membrane"/>
    <property type="match status" value="1"/>
</dbReference>
<evidence type="ECO:0000256" key="6">
    <source>
        <dbReference type="ARBA" id="ARBA00023136"/>
    </source>
</evidence>
<reference evidence="10" key="1">
    <citation type="submission" date="2020-10" db="EMBL/GenBank/DDBJ databases">
        <authorList>
            <person name="Gilroy R."/>
        </authorList>
    </citation>
    <scope>NUCLEOTIDE SEQUENCE</scope>
    <source>
        <strain evidence="10">13766</strain>
    </source>
</reference>
<dbReference type="CDD" id="cd03228">
    <property type="entry name" value="ABCC_MRP_Like"/>
    <property type="match status" value="1"/>
</dbReference>
<organism evidence="10 11">
    <name type="scientific">Candidatus Alectryocaccomicrobium excrementavium</name>
    <dbReference type="NCBI Taxonomy" id="2840668"/>
    <lineage>
        <taxon>Bacteria</taxon>
        <taxon>Bacillati</taxon>
        <taxon>Bacillota</taxon>
        <taxon>Clostridia</taxon>
        <taxon>Candidatus Alectryocaccomicrobium</taxon>
    </lineage>
</organism>
<gene>
    <name evidence="10" type="ORF">IAA84_01640</name>
</gene>
<comment type="subcellular location">
    <subcellularLocation>
        <location evidence="1">Cell membrane</location>
        <topology evidence="1">Multi-pass membrane protein</topology>
    </subcellularLocation>
</comment>
<feature type="non-terminal residue" evidence="10">
    <location>
        <position position="1"/>
    </location>
</feature>
<feature type="transmembrane region" description="Helical" evidence="7">
    <location>
        <begin position="39"/>
        <end position="57"/>
    </location>
</feature>
<dbReference type="InterPro" id="IPR011527">
    <property type="entry name" value="ABC1_TM_dom"/>
</dbReference>
<keyword evidence="5 7" id="KW-1133">Transmembrane helix</keyword>
<evidence type="ECO:0000313" key="11">
    <source>
        <dbReference type="Proteomes" id="UP000824140"/>
    </source>
</evidence>
<keyword evidence="3" id="KW-0547">Nucleotide-binding</keyword>
<evidence type="ECO:0000259" key="8">
    <source>
        <dbReference type="PROSITE" id="PS50893"/>
    </source>
</evidence>
<dbReference type="InterPro" id="IPR036640">
    <property type="entry name" value="ABC1_TM_sf"/>
</dbReference>
<dbReference type="InterPro" id="IPR003593">
    <property type="entry name" value="AAA+_ATPase"/>
</dbReference>
<keyword evidence="6 7" id="KW-0472">Membrane</keyword>
<dbReference type="SUPFAM" id="SSF52540">
    <property type="entry name" value="P-loop containing nucleoside triphosphate hydrolases"/>
    <property type="match status" value="1"/>
</dbReference>
<evidence type="ECO:0000313" key="10">
    <source>
        <dbReference type="EMBL" id="HIS91699.1"/>
    </source>
</evidence>
<evidence type="ECO:0000256" key="4">
    <source>
        <dbReference type="ARBA" id="ARBA00022840"/>
    </source>
</evidence>